<evidence type="ECO:0000313" key="1">
    <source>
        <dbReference type="EMBL" id="KCW47681.1"/>
    </source>
</evidence>
<protein>
    <submittedName>
        <fullName evidence="1">Uncharacterized protein</fullName>
    </submittedName>
</protein>
<dbReference type="Gramene" id="KCW47681">
    <property type="protein sequence ID" value="KCW47681"/>
    <property type="gene ID" value="EUGRSUZ_K01419"/>
</dbReference>
<organism evidence="1">
    <name type="scientific">Eucalyptus grandis</name>
    <name type="common">Flooded gum</name>
    <dbReference type="NCBI Taxonomy" id="71139"/>
    <lineage>
        <taxon>Eukaryota</taxon>
        <taxon>Viridiplantae</taxon>
        <taxon>Streptophyta</taxon>
        <taxon>Embryophyta</taxon>
        <taxon>Tracheophyta</taxon>
        <taxon>Spermatophyta</taxon>
        <taxon>Magnoliopsida</taxon>
        <taxon>eudicotyledons</taxon>
        <taxon>Gunneridae</taxon>
        <taxon>Pentapetalae</taxon>
        <taxon>rosids</taxon>
        <taxon>malvids</taxon>
        <taxon>Myrtales</taxon>
        <taxon>Myrtaceae</taxon>
        <taxon>Myrtoideae</taxon>
        <taxon>Eucalypteae</taxon>
        <taxon>Eucalyptus</taxon>
    </lineage>
</organism>
<dbReference type="InParanoid" id="A0A059A1W7"/>
<sequence>MRILSVLPNCFIFAKVSLRSCSSLDLLGLSFPISRVLSRTSSLSLSPSFTSISIFQSLHHSHPNLFSCLWNG</sequence>
<reference evidence="1" key="1">
    <citation type="submission" date="2013-07" db="EMBL/GenBank/DDBJ databases">
        <title>The genome of Eucalyptus grandis.</title>
        <authorList>
            <person name="Schmutz J."/>
            <person name="Hayes R."/>
            <person name="Myburg A."/>
            <person name="Tuskan G."/>
            <person name="Grattapaglia D."/>
            <person name="Rokhsar D.S."/>
        </authorList>
    </citation>
    <scope>NUCLEOTIDE SEQUENCE</scope>
    <source>
        <tissue evidence="1">Leaf extractions</tissue>
    </source>
</reference>
<dbReference type="EMBL" id="KK198763">
    <property type="protein sequence ID" value="KCW47681.1"/>
    <property type="molecule type" value="Genomic_DNA"/>
</dbReference>
<gene>
    <name evidence="1" type="ORF">EUGRSUZ_K01419</name>
</gene>
<proteinExistence type="predicted"/>
<dbReference type="AlphaFoldDB" id="A0A059A1W7"/>
<name>A0A059A1W7_EUCGR</name>
<accession>A0A059A1W7</accession>